<dbReference type="InterPro" id="IPR009057">
    <property type="entry name" value="Homeodomain-like_sf"/>
</dbReference>
<accession>A0A7L5C047</accession>
<dbReference type="RefSeq" id="WP_165101415.1">
    <property type="nucleotide sequence ID" value="NZ_CP049056.1"/>
</dbReference>
<evidence type="ECO:0000313" key="6">
    <source>
        <dbReference type="EMBL" id="QIE57101.1"/>
    </source>
</evidence>
<dbReference type="InterPro" id="IPR001647">
    <property type="entry name" value="HTH_TetR"/>
</dbReference>
<proteinExistence type="predicted"/>
<dbReference type="InterPro" id="IPR050109">
    <property type="entry name" value="HTH-type_TetR-like_transc_reg"/>
</dbReference>
<dbReference type="InterPro" id="IPR036271">
    <property type="entry name" value="Tet_transcr_reg_TetR-rel_C_sf"/>
</dbReference>
<reference evidence="6 7" key="1">
    <citation type="submission" date="2020-02" db="EMBL/GenBank/DDBJ databases">
        <title>complete genome sequence of Rhodobacteraceae bacterium.</title>
        <authorList>
            <person name="Park J."/>
            <person name="Kim Y.-S."/>
            <person name="Kim K.-H."/>
        </authorList>
    </citation>
    <scope>NUCLEOTIDE SEQUENCE [LARGE SCALE GENOMIC DNA]</scope>
    <source>
        <strain evidence="6 7">RR4-56</strain>
    </source>
</reference>
<dbReference type="EMBL" id="CP049056">
    <property type="protein sequence ID" value="QIE57101.1"/>
    <property type="molecule type" value="Genomic_DNA"/>
</dbReference>
<evidence type="ECO:0000259" key="5">
    <source>
        <dbReference type="PROSITE" id="PS50977"/>
    </source>
</evidence>
<evidence type="ECO:0000313" key="7">
    <source>
        <dbReference type="Proteomes" id="UP000503336"/>
    </source>
</evidence>
<evidence type="ECO:0000256" key="1">
    <source>
        <dbReference type="ARBA" id="ARBA00023015"/>
    </source>
</evidence>
<keyword evidence="1" id="KW-0805">Transcription regulation</keyword>
<dbReference type="Gene3D" id="1.10.357.10">
    <property type="entry name" value="Tetracycline Repressor, domain 2"/>
    <property type="match status" value="1"/>
</dbReference>
<dbReference type="GO" id="GO:0000976">
    <property type="term" value="F:transcription cis-regulatory region binding"/>
    <property type="evidence" value="ECO:0007669"/>
    <property type="project" value="TreeGrafter"/>
</dbReference>
<dbReference type="Pfam" id="PF00440">
    <property type="entry name" value="TetR_N"/>
    <property type="match status" value="1"/>
</dbReference>
<sequence length="206" mass="22594">MARNSYHHGNLKSALVEAVLSLISEKGPNGFSFAEAARRAGVSPAAPYRHFKDRDELIVETARRGYELFAGRLEAAWDEGRPSALSSFERVGRAYLGFAKAEPAYFAAMFEAGVSPDHDPELRVAADRAFRALERSCAALALKLPEDKRPPVLMMAYHLWALSHGVTALFGRGDEARRRAPIPAEELLEAGAAIYLRGLGFLPEEP</sequence>
<name>A0A7L5C047_9RHOB</name>
<dbReference type="KEGG" id="hdh:G5B40_17635"/>
<dbReference type="PRINTS" id="PR00455">
    <property type="entry name" value="HTHTETR"/>
</dbReference>
<keyword evidence="7" id="KW-1185">Reference proteome</keyword>
<evidence type="ECO:0000256" key="2">
    <source>
        <dbReference type="ARBA" id="ARBA00023125"/>
    </source>
</evidence>
<dbReference type="SUPFAM" id="SSF46689">
    <property type="entry name" value="Homeodomain-like"/>
    <property type="match status" value="1"/>
</dbReference>
<dbReference type="PANTHER" id="PTHR30055">
    <property type="entry name" value="HTH-TYPE TRANSCRIPTIONAL REGULATOR RUTR"/>
    <property type="match status" value="1"/>
</dbReference>
<dbReference type="PANTHER" id="PTHR30055:SF220">
    <property type="entry name" value="TETR-FAMILY REGULATORY PROTEIN"/>
    <property type="match status" value="1"/>
</dbReference>
<dbReference type="Pfam" id="PF13305">
    <property type="entry name" value="TetR_C_33"/>
    <property type="match status" value="1"/>
</dbReference>
<evidence type="ECO:0000256" key="4">
    <source>
        <dbReference type="PROSITE-ProRule" id="PRU00335"/>
    </source>
</evidence>
<dbReference type="AlphaFoldDB" id="A0A7L5C047"/>
<dbReference type="GO" id="GO:0003700">
    <property type="term" value="F:DNA-binding transcription factor activity"/>
    <property type="evidence" value="ECO:0007669"/>
    <property type="project" value="TreeGrafter"/>
</dbReference>
<feature type="DNA-binding region" description="H-T-H motif" evidence="4">
    <location>
        <begin position="32"/>
        <end position="51"/>
    </location>
</feature>
<organism evidence="6 7">
    <name type="scientific">Pikeienuella piscinae</name>
    <dbReference type="NCBI Taxonomy" id="2748098"/>
    <lineage>
        <taxon>Bacteria</taxon>
        <taxon>Pseudomonadati</taxon>
        <taxon>Pseudomonadota</taxon>
        <taxon>Alphaproteobacteria</taxon>
        <taxon>Rhodobacterales</taxon>
        <taxon>Paracoccaceae</taxon>
        <taxon>Pikeienuella</taxon>
    </lineage>
</organism>
<dbReference type="InterPro" id="IPR025996">
    <property type="entry name" value="MT1864/Rv1816-like_C"/>
</dbReference>
<dbReference type="SUPFAM" id="SSF48498">
    <property type="entry name" value="Tetracyclin repressor-like, C-terminal domain"/>
    <property type="match status" value="1"/>
</dbReference>
<dbReference type="PROSITE" id="PS50977">
    <property type="entry name" value="HTH_TETR_2"/>
    <property type="match status" value="1"/>
</dbReference>
<evidence type="ECO:0000256" key="3">
    <source>
        <dbReference type="ARBA" id="ARBA00023163"/>
    </source>
</evidence>
<keyword evidence="3" id="KW-0804">Transcription</keyword>
<keyword evidence="2 4" id="KW-0238">DNA-binding</keyword>
<protein>
    <submittedName>
        <fullName evidence="6">TetR/AcrR family transcriptional regulator</fullName>
    </submittedName>
</protein>
<feature type="domain" description="HTH tetR-type" evidence="5">
    <location>
        <begin position="9"/>
        <end position="69"/>
    </location>
</feature>
<dbReference type="Proteomes" id="UP000503336">
    <property type="component" value="Chromosome"/>
</dbReference>
<gene>
    <name evidence="6" type="ORF">G5B40_17635</name>
</gene>